<feature type="domain" description="Fatty acid hydroxylase" evidence="6">
    <location>
        <begin position="152"/>
        <end position="275"/>
    </location>
</feature>
<feature type="transmembrane region" description="Helical" evidence="5">
    <location>
        <begin position="147"/>
        <end position="165"/>
    </location>
</feature>
<dbReference type="OrthoDB" id="408954at2759"/>
<evidence type="ECO:0000256" key="5">
    <source>
        <dbReference type="SAM" id="Phobius"/>
    </source>
</evidence>
<gene>
    <name evidence="7" type="ORF">CHIRRI_LOCUS5185</name>
</gene>
<protein>
    <recommendedName>
        <fullName evidence="6">Fatty acid hydroxylase domain-containing protein</fullName>
    </recommendedName>
</protein>
<dbReference type="Proteomes" id="UP001153620">
    <property type="component" value="Chromosome 2"/>
</dbReference>
<name>A0A9N9RPE4_9DIPT</name>
<evidence type="ECO:0000256" key="1">
    <source>
        <dbReference type="ARBA" id="ARBA00004370"/>
    </source>
</evidence>
<evidence type="ECO:0000256" key="3">
    <source>
        <dbReference type="ARBA" id="ARBA00022989"/>
    </source>
</evidence>
<dbReference type="GO" id="GO:0016020">
    <property type="term" value="C:membrane"/>
    <property type="evidence" value="ECO:0007669"/>
    <property type="project" value="UniProtKB-SubCell"/>
</dbReference>
<evidence type="ECO:0000313" key="7">
    <source>
        <dbReference type="EMBL" id="CAG9802272.1"/>
    </source>
</evidence>
<evidence type="ECO:0000259" key="6">
    <source>
        <dbReference type="Pfam" id="PF04116"/>
    </source>
</evidence>
<dbReference type="InterPro" id="IPR006694">
    <property type="entry name" value="Fatty_acid_hydroxylase"/>
</dbReference>
<feature type="transmembrane region" description="Helical" evidence="5">
    <location>
        <begin position="104"/>
        <end position="127"/>
    </location>
</feature>
<keyword evidence="2 5" id="KW-0812">Transmembrane</keyword>
<reference evidence="7" key="1">
    <citation type="submission" date="2022-01" db="EMBL/GenBank/DDBJ databases">
        <authorList>
            <person name="King R."/>
        </authorList>
    </citation>
    <scope>NUCLEOTIDE SEQUENCE</scope>
</reference>
<dbReference type="EMBL" id="OU895878">
    <property type="protein sequence ID" value="CAG9802272.1"/>
    <property type="molecule type" value="Genomic_DNA"/>
</dbReference>
<feature type="transmembrane region" description="Helical" evidence="5">
    <location>
        <begin position="14"/>
        <end position="37"/>
    </location>
</feature>
<accession>A0A9N9RPE4</accession>
<keyword evidence="3 5" id="KW-1133">Transmembrane helix</keyword>
<comment type="subcellular location">
    <subcellularLocation>
        <location evidence="1">Membrane</location>
    </subcellularLocation>
</comment>
<dbReference type="GO" id="GO:0016491">
    <property type="term" value="F:oxidoreductase activity"/>
    <property type="evidence" value="ECO:0007669"/>
    <property type="project" value="InterPro"/>
</dbReference>
<evidence type="ECO:0000256" key="4">
    <source>
        <dbReference type="ARBA" id="ARBA00023136"/>
    </source>
</evidence>
<organism evidence="7 8">
    <name type="scientific">Chironomus riparius</name>
    <dbReference type="NCBI Taxonomy" id="315576"/>
    <lineage>
        <taxon>Eukaryota</taxon>
        <taxon>Metazoa</taxon>
        <taxon>Ecdysozoa</taxon>
        <taxon>Arthropoda</taxon>
        <taxon>Hexapoda</taxon>
        <taxon>Insecta</taxon>
        <taxon>Pterygota</taxon>
        <taxon>Neoptera</taxon>
        <taxon>Endopterygota</taxon>
        <taxon>Diptera</taxon>
        <taxon>Nematocera</taxon>
        <taxon>Chironomoidea</taxon>
        <taxon>Chironomidae</taxon>
        <taxon>Chironominae</taxon>
        <taxon>Chironomus</taxon>
    </lineage>
</organism>
<dbReference type="GO" id="GO:0008610">
    <property type="term" value="P:lipid biosynthetic process"/>
    <property type="evidence" value="ECO:0007669"/>
    <property type="project" value="InterPro"/>
</dbReference>
<feature type="transmembrane region" description="Helical" evidence="5">
    <location>
        <begin position="57"/>
        <end position="80"/>
    </location>
</feature>
<sequence length="310" mass="36814">MIRGLLSIYTNPQLYWIVFVYIVTKFVELLTGSYNFWSQFWLDFVDYFGNDEFFEVYVSFAYTTLLYWIVGLLFIAINITNKPKFLDKYKVQPNASLRSDSKKLLPVIGVVLFNQFVLNFLMFKIIAFYQMMPNGIHLRQTQSFPELLVTIVMYEFIYEFLFYYAHRLMHHKYFYNWIHKLHHKWTASISIVAIYAHPIEHIVCNTLPIVLSLFILRTSYATSGVIITMTTIWTLGDHSGYHIPFLHSSRFHDWHHSKFNECFGTNGFLDKFHGTSKKFEESGEILRHRTLFTLKSASELYPNENDNKMN</sequence>
<proteinExistence type="predicted"/>
<dbReference type="Pfam" id="PF04116">
    <property type="entry name" value="FA_hydroxylase"/>
    <property type="match status" value="1"/>
</dbReference>
<dbReference type="InterPro" id="IPR050307">
    <property type="entry name" value="Sterol_Desaturase_Related"/>
</dbReference>
<keyword evidence="8" id="KW-1185">Reference proteome</keyword>
<dbReference type="AlphaFoldDB" id="A0A9N9RPE4"/>
<reference evidence="7" key="2">
    <citation type="submission" date="2022-10" db="EMBL/GenBank/DDBJ databases">
        <authorList>
            <consortium name="ENA_rothamsted_submissions"/>
            <consortium name="culmorum"/>
            <person name="King R."/>
        </authorList>
    </citation>
    <scope>NUCLEOTIDE SEQUENCE</scope>
</reference>
<dbReference type="PANTHER" id="PTHR11863">
    <property type="entry name" value="STEROL DESATURASE"/>
    <property type="match status" value="1"/>
</dbReference>
<evidence type="ECO:0000256" key="2">
    <source>
        <dbReference type="ARBA" id="ARBA00022692"/>
    </source>
</evidence>
<evidence type="ECO:0000313" key="8">
    <source>
        <dbReference type="Proteomes" id="UP001153620"/>
    </source>
</evidence>
<keyword evidence="4 5" id="KW-0472">Membrane</keyword>
<dbReference type="GO" id="GO:0005506">
    <property type="term" value="F:iron ion binding"/>
    <property type="evidence" value="ECO:0007669"/>
    <property type="project" value="InterPro"/>
</dbReference>